<dbReference type="SUPFAM" id="SSF54695">
    <property type="entry name" value="POZ domain"/>
    <property type="match status" value="1"/>
</dbReference>
<dbReference type="HOGENOM" id="CLU_1008272_0_0_1"/>
<evidence type="ECO:0000313" key="2">
    <source>
        <dbReference type="EMBL" id="KEQ86440.1"/>
    </source>
</evidence>
<dbReference type="GeneID" id="40749964"/>
<accession>A0A074XLN1</accession>
<dbReference type="STRING" id="1043002.A0A074XLN1"/>
<dbReference type="RefSeq" id="XP_029762627.1">
    <property type="nucleotide sequence ID" value="XM_029907658.1"/>
</dbReference>
<evidence type="ECO:0000313" key="3">
    <source>
        <dbReference type="Proteomes" id="UP000030706"/>
    </source>
</evidence>
<dbReference type="InterPro" id="IPR011333">
    <property type="entry name" value="SKP1/BTB/POZ_sf"/>
</dbReference>
<proteinExistence type="predicted"/>
<feature type="domain" description="BTB" evidence="1">
    <location>
        <begin position="61"/>
        <end position="122"/>
    </location>
</feature>
<reference evidence="2 3" key="1">
    <citation type="journal article" date="2014" name="BMC Genomics">
        <title>Genome sequencing of four Aureobasidium pullulans varieties: biotechnological potential, stress tolerance, and description of new species.</title>
        <authorList>
            <person name="Gostin Ar C."/>
            <person name="Ohm R.A."/>
            <person name="Kogej T."/>
            <person name="Sonjak S."/>
            <person name="Turk M."/>
            <person name="Zajc J."/>
            <person name="Zalar P."/>
            <person name="Grube M."/>
            <person name="Sun H."/>
            <person name="Han J."/>
            <person name="Sharma A."/>
            <person name="Chiniquy J."/>
            <person name="Ngan C.Y."/>
            <person name="Lipzen A."/>
            <person name="Barry K."/>
            <person name="Grigoriev I.V."/>
            <person name="Gunde-Cimerman N."/>
        </authorList>
    </citation>
    <scope>NUCLEOTIDE SEQUENCE [LARGE SCALE GENOMIC DNA]</scope>
    <source>
        <strain evidence="2 3">EXF-150</strain>
    </source>
</reference>
<evidence type="ECO:0000259" key="1">
    <source>
        <dbReference type="PROSITE" id="PS50097"/>
    </source>
</evidence>
<organism evidence="2 3">
    <name type="scientific">Aureobasidium pullulans EXF-150</name>
    <dbReference type="NCBI Taxonomy" id="1043002"/>
    <lineage>
        <taxon>Eukaryota</taxon>
        <taxon>Fungi</taxon>
        <taxon>Dikarya</taxon>
        <taxon>Ascomycota</taxon>
        <taxon>Pezizomycotina</taxon>
        <taxon>Dothideomycetes</taxon>
        <taxon>Dothideomycetidae</taxon>
        <taxon>Dothideales</taxon>
        <taxon>Saccotheciaceae</taxon>
        <taxon>Aureobasidium</taxon>
    </lineage>
</organism>
<dbReference type="CDD" id="cd18186">
    <property type="entry name" value="BTB_POZ_ZBTB_KLHL-like"/>
    <property type="match status" value="1"/>
</dbReference>
<gene>
    <name evidence="2" type="ORF">M438DRAFT_363625</name>
</gene>
<dbReference type="InterPro" id="IPR000210">
    <property type="entry name" value="BTB/POZ_dom"/>
</dbReference>
<keyword evidence="3" id="KW-1185">Reference proteome</keyword>
<dbReference type="Proteomes" id="UP000030706">
    <property type="component" value="Unassembled WGS sequence"/>
</dbReference>
<name>A0A074XLN1_AURPU</name>
<protein>
    <recommendedName>
        <fullName evidence="1">BTB domain-containing protein</fullName>
    </recommendedName>
</protein>
<dbReference type="EMBL" id="KL584978">
    <property type="protein sequence ID" value="KEQ86440.1"/>
    <property type="molecule type" value="Genomic_DNA"/>
</dbReference>
<sequence>MSRELTLGCLKARSLLHGRCFGAGFHAFSDTKYFQISSFGRDLMEDHTVLRSMDPRSLLESKLSVTVKFRNNRFLATKCRLAAGSKYFERAFYGDFPVAASPIIDLGDEDDLELVLLMLRYLNGSSYSDLRCSVPMPQTLDLGISLFALADQYDVSTLRADIVDWFSMDVCNLMCFRVVPCAFQRLLGPSALFLADTSLQDTAFELCLENIETLLENQTFHDLLLDGTLLHSTFAGPLLAEVGGRLQQFKTGQRGPSKDLDLSQVFASEDNSLAST</sequence>
<dbReference type="Gene3D" id="3.30.710.10">
    <property type="entry name" value="Potassium Channel Kv1.1, Chain A"/>
    <property type="match status" value="1"/>
</dbReference>
<dbReference type="AlphaFoldDB" id="A0A074XLN1"/>
<dbReference type="PROSITE" id="PS50097">
    <property type="entry name" value="BTB"/>
    <property type="match status" value="1"/>
</dbReference>